<evidence type="ECO:0000256" key="3">
    <source>
        <dbReference type="SAM" id="MobiDB-lite"/>
    </source>
</evidence>
<dbReference type="PANTHER" id="PTHR32347">
    <property type="entry name" value="EFFLUX SYSTEM COMPONENT YKNX-RELATED"/>
    <property type="match status" value="1"/>
</dbReference>
<dbReference type="EMBL" id="VSRL01000146">
    <property type="protein sequence ID" value="NKE60962.1"/>
    <property type="molecule type" value="Genomic_DNA"/>
</dbReference>
<proteinExistence type="predicted"/>
<comment type="subcellular location">
    <subcellularLocation>
        <location evidence="1">Cell envelope</location>
    </subcellularLocation>
</comment>
<gene>
    <name evidence="5" type="ORF">FXN61_30940</name>
</gene>
<dbReference type="InterPro" id="IPR050465">
    <property type="entry name" value="UPF0194_transport"/>
</dbReference>
<dbReference type="Proteomes" id="UP001515943">
    <property type="component" value="Unassembled WGS sequence"/>
</dbReference>
<dbReference type="InterPro" id="IPR036366">
    <property type="entry name" value="PGBDSf"/>
</dbReference>
<evidence type="ECO:0000256" key="2">
    <source>
        <dbReference type="ARBA" id="ARBA00023054"/>
    </source>
</evidence>
<reference evidence="5 6" key="1">
    <citation type="submission" date="2019-08" db="EMBL/GenBank/DDBJ databases">
        <title>Lentzea from Indian Himalayas.</title>
        <authorList>
            <person name="Mandal S."/>
            <person name="Mallick Gupta A."/>
            <person name="Maiti P.K."/>
            <person name="Sarkar J."/>
            <person name="Mandal S."/>
        </authorList>
    </citation>
    <scope>NUCLEOTIDE SEQUENCE [LARGE SCALE GENOMIC DNA]</scope>
    <source>
        <strain evidence="5 6">PSKA42</strain>
    </source>
</reference>
<organism evidence="5 6">
    <name type="scientific">Lentzea indica</name>
    <dbReference type="NCBI Taxonomy" id="2604800"/>
    <lineage>
        <taxon>Bacteria</taxon>
        <taxon>Bacillati</taxon>
        <taxon>Actinomycetota</taxon>
        <taxon>Actinomycetes</taxon>
        <taxon>Pseudonocardiales</taxon>
        <taxon>Pseudonocardiaceae</taxon>
        <taxon>Lentzea</taxon>
    </lineage>
</organism>
<evidence type="ECO:0000259" key="4">
    <source>
        <dbReference type="Pfam" id="PF01471"/>
    </source>
</evidence>
<evidence type="ECO:0000313" key="5">
    <source>
        <dbReference type="EMBL" id="NKE60962.1"/>
    </source>
</evidence>
<protein>
    <submittedName>
        <fullName evidence="5">Peptidoglycan-binding protein</fullName>
    </submittedName>
</protein>
<keyword evidence="2" id="KW-0175">Coiled coil</keyword>
<feature type="region of interest" description="Disordered" evidence="3">
    <location>
        <begin position="71"/>
        <end position="95"/>
    </location>
</feature>
<dbReference type="Gene3D" id="1.10.101.10">
    <property type="entry name" value="PGBD-like superfamily/PGBD"/>
    <property type="match status" value="1"/>
</dbReference>
<dbReference type="Gene3D" id="2.40.420.20">
    <property type="match status" value="1"/>
</dbReference>
<evidence type="ECO:0000256" key="1">
    <source>
        <dbReference type="ARBA" id="ARBA00004196"/>
    </source>
</evidence>
<dbReference type="Pfam" id="PF01471">
    <property type="entry name" value="PG_binding_1"/>
    <property type="match status" value="1"/>
</dbReference>
<evidence type="ECO:0000313" key="6">
    <source>
        <dbReference type="Proteomes" id="UP001515943"/>
    </source>
</evidence>
<dbReference type="InterPro" id="IPR002477">
    <property type="entry name" value="Peptidoglycan-bd-like"/>
</dbReference>
<sequence length="356" mass="37128">MTVEAGPSAARRRRRKRAVWIAVVLAFAGTAGVVTFTRLASTPASSAPPTPPPATTQVARTTLIDRIKVDGDLGSGTPSQVTGRRPGTITRLPTPGEQLERGKVLYEVNAVGVPVFFGGTPLYREMKDGVPNGDDVKMLQENLLALGYSELGVASGKFGQKTASAVKRWQKSLKAEPTGIVQPGDVIVVGGPVRVHAVTAQPGAPAEGPLLTVTGLDRLVSVELTEAQRRLARVNAKVNVHLSGGKTTPGTVREVTAKTVEEKPKLVATVTLDDAALAASTEPGRVTVEFDGEKRDDVLAVPVQALLALREGGYAVEVVDGGKSRYLPVLTGMFAGGMVEITGDGLAEGMTVVTTA</sequence>
<name>A0ABX1FPT5_9PSEU</name>
<accession>A0ABX1FPT5</accession>
<dbReference type="RefSeq" id="WP_167977616.1">
    <property type="nucleotide sequence ID" value="NZ_VSRL01000146.1"/>
</dbReference>
<dbReference type="InterPro" id="IPR036365">
    <property type="entry name" value="PGBD-like_sf"/>
</dbReference>
<comment type="caution">
    <text evidence="5">The sequence shown here is derived from an EMBL/GenBank/DDBJ whole genome shotgun (WGS) entry which is preliminary data.</text>
</comment>
<keyword evidence="6" id="KW-1185">Reference proteome</keyword>
<dbReference type="SUPFAM" id="SSF47090">
    <property type="entry name" value="PGBD-like"/>
    <property type="match status" value="1"/>
</dbReference>
<feature type="domain" description="Peptidoglycan binding-like" evidence="4">
    <location>
        <begin position="132"/>
        <end position="181"/>
    </location>
</feature>